<feature type="domain" description="GH18" evidence="4">
    <location>
        <begin position="23"/>
        <end position="397"/>
    </location>
</feature>
<feature type="transmembrane region" description="Helical" evidence="2">
    <location>
        <begin position="111"/>
        <end position="130"/>
    </location>
</feature>
<dbReference type="SMART" id="SM00636">
    <property type="entry name" value="Glyco_18"/>
    <property type="match status" value="2"/>
</dbReference>
<keyword evidence="3" id="KW-0732">Signal</keyword>
<dbReference type="PROSITE" id="PS51910">
    <property type="entry name" value="GH18_2"/>
    <property type="match status" value="2"/>
</dbReference>
<dbReference type="GO" id="GO:0004568">
    <property type="term" value="F:chitinase activity"/>
    <property type="evidence" value="ECO:0007669"/>
    <property type="project" value="TreeGrafter"/>
</dbReference>
<name>A0A1V9YS13_9STRA</name>
<feature type="region of interest" description="Disordered" evidence="1">
    <location>
        <begin position="920"/>
        <end position="987"/>
    </location>
</feature>
<dbReference type="GO" id="GO:0005975">
    <property type="term" value="P:carbohydrate metabolic process"/>
    <property type="evidence" value="ECO:0007669"/>
    <property type="project" value="InterPro"/>
</dbReference>
<keyword evidence="2" id="KW-0472">Membrane</keyword>
<dbReference type="CDD" id="cd06548">
    <property type="entry name" value="GH18_chitinase"/>
    <property type="match status" value="2"/>
</dbReference>
<keyword evidence="2" id="KW-0812">Transmembrane</keyword>
<organism evidence="5 6">
    <name type="scientific">Thraustotheca clavata</name>
    <dbReference type="NCBI Taxonomy" id="74557"/>
    <lineage>
        <taxon>Eukaryota</taxon>
        <taxon>Sar</taxon>
        <taxon>Stramenopiles</taxon>
        <taxon>Oomycota</taxon>
        <taxon>Saprolegniomycetes</taxon>
        <taxon>Saprolegniales</taxon>
        <taxon>Achlyaceae</taxon>
        <taxon>Thraustotheca</taxon>
    </lineage>
</organism>
<dbReference type="STRING" id="74557.A0A1V9YS13"/>
<keyword evidence="2" id="KW-1133">Transmembrane helix</keyword>
<dbReference type="AlphaFoldDB" id="A0A1V9YS13"/>
<dbReference type="SUPFAM" id="SSF54556">
    <property type="entry name" value="Chitinase insertion domain"/>
    <property type="match status" value="2"/>
</dbReference>
<comment type="caution">
    <text evidence="5">The sequence shown here is derived from an EMBL/GenBank/DDBJ whole genome shotgun (WGS) entry which is preliminary data.</text>
</comment>
<dbReference type="InterPro" id="IPR011583">
    <property type="entry name" value="Chitinase_II/V-like_cat"/>
</dbReference>
<evidence type="ECO:0000256" key="1">
    <source>
        <dbReference type="SAM" id="MobiDB-lite"/>
    </source>
</evidence>
<dbReference type="GO" id="GO:0005576">
    <property type="term" value="C:extracellular region"/>
    <property type="evidence" value="ECO:0007669"/>
    <property type="project" value="TreeGrafter"/>
</dbReference>
<sequence>MLTKPVLASIVLLLNSVAARPGLKNVVYFMEWSIYARNFHMFDLDWSRITHVNYAFGKPNADGSVQLYDTWSATDKRYIDHGDSWNDVGNNVYGQFGQGNKMKKKYRNTKFGISIGGWTLSGLFSGIAGADDSRKRFAKSAVQLMLDLGLDFIDIDWEYPVSGGNAIPHSPEDMKNFVLLLQEIRDEFKKLPFQAELSVASPAGPENYVNWDFPSVCGLVDHVNLMAYDLAGSWSDYTDYQNNLYMDPDHPSGKEYSIDTAVQDYIKGGCPSEKIVMGIPLYGRSFENTEGLYQSFTPPTAGSWVSGGDGTGVWDYKVLPQQGATEFYDEKLGAGYSYDSTRKMFTSYETPKSMATKLDYIKRYNLGGTMFWAGDADAPGGSARSLITQAYNYFGPHKMALYANNIDYPMSKYANIRNGSCTEEGVDPNPLPWAPPITVPIPEVAPQIIPKKPSSEACYGHKNTCFWPLTKLALYEYTKEDCEKFLVCIFDSFVLIIHFPYYSIHLMVVVIKPCALAVLAMAAGASAAGYKNVVYFMEWGIYGRNYNIFDLDWSRITHINYAFGKPASDGSVGVYDSWAATDKRYSDDSWNDSGSNVYGSFGQGHKMKKKFRNTKFGLSIGGWTLSDQFSGFASTEAGRTKFAQSSVQLMLDLGLDFIDIDWEYPVEGGNDSPPVPHRPDDMKNFVLLLKAIRAEFSKLSFKPELSVASPAGPTNYRHWDFAAVCEQLDHINIMTYDFAGSWGNYTDHHANLYEDPNHPAGAKYSAHNAMQDYIKGGCPSNKIVMGIPAYGRSFEGTKGIYQSFTPPTAGSWVSGNDGKGVWDYKALPRSGATEYFDEKLGAAYSYDPTAQVFTSYESPKSLAMKLDYIKKYNLGGTMFWSGDADAQAGSSRSLITQVYNTFGASNMAFSANNLNYPTSKYDNIRNGSSPTPSSVSPTPVPSSNTPPTQQPVTPSPSTNTPSNSPSNNPTTSPPTPSTPTPSSNDQCDGHTKVCYWPLTKQTLPYSEEDCKKFSSFVWCP</sequence>
<feature type="signal peptide" evidence="3">
    <location>
        <begin position="1"/>
        <end position="19"/>
    </location>
</feature>
<dbReference type="Gene3D" id="3.10.50.10">
    <property type="match status" value="2"/>
</dbReference>
<reference evidence="5 6" key="1">
    <citation type="journal article" date="2014" name="Genome Biol. Evol.">
        <title>The secreted proteins of Achlya hypogyna and Thraustotheca clavata identify the ancestral oomycete secretome and reveal gene acquisitions by horizontal gene transfer.</title>
        <authorList>
            <person name="Misner I."/>
            <person name="Blouin N."/>
            <person name="Leonard G."/>
            <person name="Richards T.A."/>
            <person name="Lane C.E."/>
        </authorList>
    </citation>
    <scope>NUCLEOTIDE SEQUENCE [LARGE SCALE GENOMIC DNA]</scope>
    <source>
        <strain evidence="5 6">ATCC 34112</strain>
    </source>
</reference>
<evidence type="ECO:0000313" key="5">
    <source>
        <dbReference type="EMBL" id="OQR88506.1"/>
    </source>
</evidence>
<feature type="compositionally biased region" description="Low complexity" evidence="1">
    <location>
        <begin position="928"/>
        <end position="970"/>
    </location>
</feature>
<dbReference type="Gene3D" id="3.20.20.80">
    <property type="entry name" value="Glycosidases"/>
    <property type="match status" value="2"/>
</dbReference>
<dbReference type="EMBL" id="JNBS01003173">
    <property type="protein sequence ID" value="OQR88506.1"/>
    <property type="molecule type" value="Genomic_DNA"/>
</dbReference>
<dbReference type="Pfam" id="PF00704">
    <property type="entry name" value="Glyco_hydro_18"/>
    <property type="match status" value="2"/>
</dbReference>
<evidence type="ECO:0000256" key="2">
    <source>
        <dbReference type="SAM" id="Phobius"/>
    </source>
</evidence>
<dbReference type="OrthoDB" id="70885at2759"/>
<dbReference type="InterPro" id="IPR029070">
    <property type="entry name" value="Chitinase_insertion_sf"/>
</dbReference>
<keyword evidence="6" id="KW-1185">Reference proteome</keyword>
<feature type="chain" id="PRO_5012754486" evidence="3">
    <location>
        <begin position="20"/>
        <end position="1020"/>
    </location>
</feature>
<dbReference type="GO" id="GO:0006032">
    <property type="term" value="P:chitin catabolic process"/>
    <property type="evidence" value="ECO:0007669"/>
    <property type="project" value="TreeGrafter"/>
</dbReference>
<dbReference type="PANTHER" id="PTHR11177:SF317">
    <property type="entry name" value="CHITINASE 12-RELATED"/>
    <property type="match status" value="1"/>
</dbReference>
<proteinExistence type="predicted"/>
<evidence type="ECO:0000313" key="6">
    <source>
        <dbReference type="Proteomes" id="UP000243217"/>
    </source>
</evidence>
<dbReference type="InterPro" id="IPR001223">
    <property type="entry name" value="Glyco_hydro18_cat"/>
</dbReference>
<evidence type="ECO:0000259" key="4">
    <source>
        <dbReference type="PROSITE" id="PS51910"/>
    </source>
</evidence>
<dbReference type="GO" id="GO:0008061">
    <property type="term" value="F:chitin binding"/>
    <property type="evidence" value="ECO:0007669"/>
    <property type="project" value="InterPro"/>
</dbReference>
<evidence type="ECO:0000256" key="3">
    <source>
        <dbReference type="SAM" id="SignalP"/>
    </source>
</evidence>
<dbReference type="Proteomes" id="UP000243217">
    <property type="component" value="Unassembled WGS sequence"/>
</dbReference>
<dbReference type="InterPro" id="IPR017853">
    <property type="entry name" value="GH"/>
</dbReference>
<protein>
    <submittedName>
        <fullName evidence="5">Chitinase 1</fullName>
    </submittedName>
</protein>
<accession>A0A1V9YS13</accession>
<dbReference type="SUPFAM" id="SSF51445">
    <property type="entry name" value="(Trans)glycosidases"/>
    <property type="match status" value="2"/>
</dbReference>
<gene>
    <name evidence="5" type="ORF">THRCLA_10278</name>
</gene>
<feature type="domain" description="GH18" evidence="4">
    <location>
        <begin position="530"/>
        <end position="905"/>
    </location>
</feature>
<dbReference type="PANTHER" id="PTHR11177">
    <property type="entry name" value="CHITINASE"/>
    <property type="match status" value="1"/>
</dbReference>
<dbReference type="InterPro" id="IPR050314">
    <property type="entry name" value="Glycosyl_Hydrlase_18"/>
</dbReference>